<evidence type="ECO:0000313" key="3">
    <source>
        <dbReference type="Proteomes" id="UP000317036"/>
    </source>
</evidence>
<reference evidence="2 3" key="1">
    <citation type="submission" date="2019-07" db="EMBL/GenBank/DDBJ databases">
        <authorList>
            <person name="Kim J."/>
        </authorList>
    </citation>
    <scope>NUCLEOTIDE SEQUENCE [LARGE SCALE GENOMIC DNA]</scope>
    <source>
        <strain evidence="2 3">JC52</strain>
    </source>
</reference>
<name>A0A559K7Q9_9BACL</name>
<protein>
    <submittedName>
        <fullName evidence="2">Uncharacterized protein</fullName>
    </submittedName>
</protein>
<dbReference type="PROSITE" id="PS51257">
    <property type="entry name" value="PROKAR_LIPOPROTEIN"/>
    <property type="match status" value="1"/>
</dbReference>
<feature type="chain" id="PRO_5021852417" evidence="1">
    <location>
        <begin position="31"/>
        <end position="776"/>
    </location>
</feature>
<keyword evidence="3" id="KW-1185">Reference proteome</keyword>
<comment type="caution">
    <text evidence="2">The sequence shown here is derived from an EMBL/GenBank/DDBJ whole genome shotgun (WGS) entry which is preliminary data.</text>
</comment>
<dbReference type="EMBL" id="VNJI01000026">
    <property type="protein sequence ID" value="TVY08162.1"/>
    <property type="molecule type" value="Genomic_DNA"/>
</dbReference>
<dbReference type="RefSeq" id="WP_144850140.1">
    <property type="nucleotide sequence ID" value="NZ_VNJI01000026.1"/>
</dbReference>
<evidence type="ECO:0000313" key="2">
    <source>
        <dbReference type="EMBL" id="TVY08162.1"/>
    </source>
</evidence>
<proteinExistence type="predicted"/>
<dbReference type="AlphaFoldDB" id="A0A559K7Q9"/>
<gene>
    <name evidence="2" type="ORF">FPZ49_19860</name>
</gene>
<sequence>MYRKWMKYVMIPSVALSLVSCTTPVNTALAATDYNYTKSALTVLYPDQASVMTAITNQKDALMARYTANGSTGNFETGTDNTEIGNADWGAVALLTLWWANNPAATDRDAVRDAARQGLQFALANRDWNAPPSDTSFLLSPTSTEYYASYSLSGYGTSNMNSLGTPVGASANYPTTAWSLLYKTLILKYDGVGGDNLFTLTDKNTIKARAVSNWKWLRTVSKYNPQKTPNQVMGAILGGYTLGSLYPSTDSLTGSLQSEAMNYYSSTSTLTGTNLDQSSVPSQCPSTSYVQGNGYVQCENITQQDGYRIFAEQGGFETHYSGLQLTFMAGLYKRMLDIGETNGIKDTLYNDGISQANYINRRLSAAGMMHGGTRHNDISGSKRDNAIALGYNYFGGEIGADLGRVKLDGNTAALSTDPVNSQIYGHGAMGMLLFYDYFRTWNSTANTINDRMAFRNSNVSIYFDKDNNQPAEIAVNGMTFTDNLINDGVNDNVKAQGFYYRDNSGNWKAGASTPNNYTDTVGNYMVRMTTGHDSNLNADIKTRYITDGTSLYQIMMVQFDQDVLLKSTNAMIGLPYFSKTQRIMNIFDGTDTTKVFDLSSATTGVFPASGNISLFKIGNVTGTNGVNNVFIQGWPYIKAENKEDATTPNEMWMSSTTGSTGNKTLESLVGLSTKVFWYKKAGSSEKYVKYTDNMRVKLFESSTPQTYSAGDIVCAIAKYTPQNSSGTYDAFSVSATVADATKQTVTGSITVTDSGMTLVIPSFNSSSVTLNGTTIH</sequence>
<feature type="signal peptide" evidence="1">
    <location>
        <begin position="1"/>
        <end position="30"/>
    </location>
</feature>
<accession>A0A559K7Q9</accession>
<evidence type="ECO:0000256" key="1">
    <source>
        <dbReference type="SAM" id="SignalP"/>
    </source>
</evidence>
<keyword evidence="1" id="KW-0732">Signal</keyword>
<organism evidence="2 3">
    <name type="scientific">Paenibacillus cremeus</name>
    <dbReference type="NCBI Taxonomy" id="2163881"/>
    <lineage>
        <taxon>Bacteria</taxon>
        <taxon>Bacillati</taxon>
        <taxon>Bacillota</taxon>
        <taxon>Bacilli</taxon>
        <taxon>Bacillales</taxon>
        <taxon>Paenibacillaceae</taxon>
        <taxon>Paenibacillus</taxon>
    </lineage>
</organism>
<dbReference type="OrthoDB" id="2482616at2"/>
<dbReference type="Proteomes" id="UP000317036">
    <property type="component" value="Unassembled WGS sequence"/>
</dbReference>